<dbReference type="AlphaFoldDB" id="A0A139H1H5"/>
<sequence>MLCSEQAYKGSMPPPRWSCEVHLDLVRHIYFSTMPMREVASTRLMRSNKYLRLRNKIVHSESWKVDPLCWDQRNVRQSTVLASFEATIPFAIRPKSKLVPTFASPLSSVRYSIKVELRFSEVAHAPLAVEVPLQVYYRRGEDETLDSPRDSISTSADAFDSALPPSYYL</sequence>
<proteinExistence type="predicted"/>
<dbReference type="OrthoDB" id="3753758at2759"/>
<protein>
    <recommendedName>
        <fullName evidence="3">Arrestin C-terminal-like domain-containing protein</fullName>
    </recommendedName>
</protein>
<evidence type="ECO:0000313" key="1">
    <source>
        <dbReference type="EMBL" id="KXS96307.1"/>
    </source>
</evidence>
<comment type="caution">
    <text evidence="1">The sequence shown here is derived from an EMBL/GenBank/DDBJ whole genome shotgun (WGS) entry which is preliminary data.</text>
</comment>
<dbReference type="EMBL" id="LFZN01000179">
    <property type="protein sequence ID" value="KXS96307.1"/>
    <property type="molecule type" value="Genomic_DNA"/>
</dbReference>
<accession>A0A139H1H5</accession>
<organism evidence="1 2">
    <name type="scientific">Pseudocercospora eumusae</name>
    <dbReference type="NCBI Taxonomy" id="321146"/>
    <lineage>
        <taxon>Eukaryota</taxon>
        <taxon>Fungi</taxon>
        <taxon>Dikarya</taxon>
        <taxon>Ascomycota</taxon>
        <taxon>Pezizomycotina</taxon>
        <taxon>Dothideomycetes</taxon>
        <taxon>Dothideomycetidae</taxon>
        <taxon>Mycosphaerellales</taxon>
        <taxon>Mycosphaerellaceae</taxon>
        <taxon>Pseudocercospora</taxon>
    </lineage>
</organism>
<name>A0A139H1H5_9PEZI</name>
<keyword evidence="2" id="KW-1185">Reference proteome</keyword>
<dbReference type="Proteomes" id="UP000070133">
    <property type="component" value="Unassembled WGS sequence"/>
</dbReference>
<reference evidence="1 2" key="1">
    <citation type="submission" date="2015-07" db="EMBL/GenBank/DDBJ databases">
        <title>Comparative genomics of the Sigatoka disease complex on banana suggests a link between parallel evolutionary changes in Pseudocercospora fijiensis and Pseudocercospora eumusae and increased virulence on the banana host.</title>
        <authorList>
            <person name="Chang T.-C."/>
            <person name="Salvucci A."/>
            <person name="Crous P.W."/>
            <person name="Stergiopoulos I."/>
        </authorList>
    </citation>
    <scope>NUCLEOTIDE SEQUENCE [LARGE SCALE GENOMIC DNA]</scope>
    <source>
        <strain evidence="1 2">CBS 114824</strain>
    </source>
</reference>
<evidence type="ECO:0000313" key="2">
    <source>
        <dbReference type="Proteomes" id="UP000070133"/>
    </source>
</evidence>
<gene>
    <name evidence="1" type="ORF">AC578_7482</name>
</gene>
<evidence type="ECO:0008006" key="3">
    <source>
        <dbReference type="Google" id="ProtNLM"/>
    </source>
</evidence>